<comment type="caution">
    <text evidence="3">The sequence shown here is derived from an EMBL/GenBank/DDBJ whole genome shotgun (WGS) entry which is preliminary data.</text>
</comment>
<organism evidence="3 4">
    <name type="scientific">Candidatus Woesebacteria bacterium GW2011_GWB1_39_12</name>
    <dbReference type="NCBI Taxonomy" id="1618574"/>
    <lineage>
        <taxon>Bacteria</taxon>
        <taxon>Candidatus Woeseibacteriota</taxon>
    </lineage>
</organism>
<gene>
    <name evidence="3" type="ORF">UT24_C0005G0012</name>
</gene>
<keyword evidence="1" id="KW-0472">Membrane</keyword>
<feature type="chain" id="PRO_5002533629" evidence="2">
    <location>
        <begin position="29"/>
        <end position="341"/>
    </location>
</feature>
<name>A0A0G0MDN9_9BACT</name>
<dbReference type="STRING" id="1618574.UT24_C0005G0012"/>
<dbReference type="EMBL" id="LBWB01000005">
    <property type="protein sequence ID" value="KKR01303.1"/>
    <property type="molecule type" value="Genomic_DNA"/>
</dbReference>
<dbReference type="InterPro" id="IPR043993">
    <property type="entry name" value="T4SS_pilin"/>
</dbReference>
<dbReference type="Proteomes" id="UP000033881">
    <property type="component" value="Unassembled WGS sequence"/>
</dbReference>
<proteinExistence type="predicted"/>
<keyword evidence="2" id="KW-0732">Signal</keyword>
<protein>
    <submittedName>
        <fullName evidence="3">Uncharacterized protein</fullName>
    </submittedName>
</protein>
<feature type="transmembrane region" description="Helical" evidence="1">
    <location>
        <begin position="307"/>
        <end position="328"/>
    </location>
</feature>
<evidence type="ECO:0000313" key="4">
    <source>
        <dbReference type="Proteomes" id="UP000033881"/>
    </source>
</evidence>
<evidence type="ECO:0000256" key="1">
    <source>
        <dbReference type="SAM" id="Phobius"/>
    </source>
</evidence>
<dbReference type="AlphaFoldDB" id="A0A0G0MDN9"/>
<feature type="signal peptide" evidence="2">
    <location>
        <begin position="1"/>
        <end position="28"/>
    </location>
</feature>
<evidence type="ECO:0000313" key="3">
    <source>
        <dbReference type="EMBL" id="KKR01303.1"/>
    </source>
</evidence>
<keyword evidence="1" id="KW-0812">Transmembrane</keyword>
<accession>A0A0G0MDN9</accession>
<evidence type="ECO:0000256" key="2">
    <source>
        <dbReference type="SAM" id="SignalP"/>
    </source>
</evidence>
<dbReference type="Pfam" id="PF18895">
    <property type="entry name" value="T4SS_pilin"/>
    <property type="match status" value="1"/>
</dbReference>
<feature type="transmembrane region" description="Helical" evidence="1">
    <location>
        <begin position="271"/>
        <end position="295"/>
    </location>
</feature>
<reference evidence="3 4" key="1">
    <citation type="journal article" date="2015" name="Nature">
        <title>rRNA introns, odd ribosomes, and small enigmatic genomes across a large radiation of phyla.</title>
        <authorList>
            <person name="Brown C.T."/>
            <person name="Hug L.A."/>
            <person name="Thomas B.C."/>
            <person name="Sharon I."/>
            <person name="Castelle C.J."/>
            <person name="Singh A."/>
            <person name="Wilkins M.J."/>
            <person name="Williams K.H."/>
            <person name="Banfield J.F."/>
        </authorList>
    </citation>
    <scope>NUCLEOTIDE SEQUENCE [LARGE SCALE GENOMIC DNA]</scope>
</reference>
<sequence length="341" mass="35262">MKRILSIAIAFSLVLFVFAFLKPQKAFAQTFDCVPVPVGPVSQRCQPNENTDTCGTGYGVDDSVCATHSGNVDEDADECRADVNNPCILTAEPCPSGGDCRSYGSGTLCEDEGGTPTICRTTSDTVGNCCIPPTNAGCPTDWMSCTELIYRGGCGSPCVQDVRGGGRGPLECQCVVNNNPPGGVACGQPCLEHEDCDSACGYCRASGPGTPRICQAAQASIGGSNLAIFCDPVDSGACTGSTNSNLGGICTAVGCIPVEDTQGFTSFLLRWGMGLAGGIAFVLMIYAGFLIITSAGNPQRVQAGKELLTAAIMGLVLLLFGAYLLRFIGVQILQIPGFGNQ</sequence>
<keyword evidence="1" id="KW-1133">Transmembrane helix</keyword>